<evidence type="ECO:0000313" key="2">
    <source>
        <dbReference type="EMBL" id="MBB6040105.1"/>
    </source>
</evidence>
<protein>
    <submittedName>
        <fullName evidence="3">HPr family phosphocarrier protein</fullName>
    </submittedName>
    <submittedName>
        <fullName evidence="2">Phosphotransferase system HPr-like phosphotransfer protein</fullName>
    </submittedName>
</protein>
<keyword evidence="2" id="KW-0808">Transferase</keyword>
<reference evidence="2 4" key="2">
    <citation type="submission" date="2020-08" db="EMBL/GenBank/DDBJ databases">
        <title>Genomic Encyclopedia of Type Strains, Phase IV (KMG-IV): sequencing the most valuable type-strain genomes for metagenomic binning, comparative biology and taxonomic classification.</title>
        <authorList>
            <person name="Goeker M."/>
        </authorList>
    </citation>
    <scope>NUCLEOTIDE SEQUENCE [LARGE SCALE GENOMIC DNA]</scope>
    <source>
        <strain evidence="2 4">DSM 17245</strain>
    </source>
</reference>
<dbReference type="InterPro" id="IPR000032">
    <property type="entry name" value="HPr-like"/>
</dbReference>
<dbReference type="InterPro" id="IPR035895">
    <property type="entry name" value="HPr-like_sf"/>
</dbReference>
<dbReference type="EMBL" id="JACHHH010000001">
    <property type="protein sequence ID" value="MBB6040105.1"/>
    <property type="molecule type" value="Genomic_DNA"/>
</dbReference>
<name>A0A7W9SEX8_9FIRM</name>
<dbReference type="GO" id="GO:0016740">
    <property type="term" value="F:transferase activity"/>
    <property type="evidence" value="ECO:0007669"/>
    <property type="project" value="UniProtKB-KW"/>
</dbReference>
<dbReference type="SUPFAM" id="SSF55594">
    <property type="entry name" value="HPr-like"/>
    <property type="match status" value="1"/>
</dbReference>
<organism evidence="2 4">
    <name type="scientific">Oribacterium sinus</name>
    <dbReference type="NCBI Taxonomy" id="237576"/>
    <lineage>
        <taxon>Bacteria</taxon>
        <taxon>Bacillati</taxon>
        <taxon>Bacillota</taxon>
        <taxon>Clostridia</taxon>
        <taxon>Lachnospirales</taxon>
        <taxon>Lachnospiraceae</taxon>
        <taxon>Oribacterium</taxon>
    </lineage>
</organism>
<dbReference type="Proteomes" id="UP000780721">
    <property type="component" value="Unassembled WGS sequence"/>
</dbReference>
<reference evidence="3" key="1">
    <citation type="submission" date="2020-04" db="EMBL/GenBank/DDBJ databases">
        <title>Deep metagenomics examines the oral microbiome during advanced dental caries in children, revealing novel taxa and co-occurrences with host molecules.</title>
        <authorList>
            <person name="Baker J.L."/>
            <person name="Morton J.T."/>
            <person name="Dinis M."/>
            <person name="Alvarez R."/>
            <person name="Tran N.C."/>
            <person name="Knight R."/>
            <person name="Edlund A."/>
        </authorList>
    </citation>
    <scope>NUCLEOTIDE SEQUENCE</scope>
    <source>
        <strain evidence="3">JCVI_48_bin.5</strain>
    </source>
</reference>
<accession>A0A7W9SEX8</accession>
<dbReference type="Gene3D" id="3.30.1340.10">
    <property type="entry name" value="HPr-like"/>
    <property type="match status" value="1"/>
</dbReference>
<dbReference type="AlphaFoldDB" id="A0A7W9SEX8"/>
<dbReference type="RefSeq" id="WP_183681446.1">
    <property type="nucleotide sequence ID" value="NZ_CAUQUA010000008.1"/>
</dbReference>
<dbReference type="Pfam" id="PF00381">
    <property type="entry name" value="PTS-HPr"/>
    <property type="match status" value="1"/>
</dbReference>
<sequence>METLHIMIPNADSVNEFVELTGEFNFDMDLCDGNRCVDAKSILGILYLGVGKVHKLSVPEERVKFVEDKLSTFVVSE</sequence>
<gene>
    <name evidence="2" type="ORF">HNQ46_000066</name>
    <name evidence="3" type="ORF">HXM91_08725</name>
</gene>
<feature type="domain" description="HPr" evidence="1">
    <location>
        <begin position="15"/>
        <end position="57"/>
    </location>
</feature>
<dbReference type="GeneID" id="85013641"/>
<dbReference type="EMBL" id="JABZRB010000312">
    <property type="protein sequence ID" value="MBF1305910.1"/>
    <property type="molecule type" value="Genomic_DNA"/>
</dbReference>
<evidence type="ECO:0000313" key="4">
    <source>
        <dbReference type="Proteomes" id="UP000522163"/>
    </source>
</evidence>
<dbReference type="Proteomes" id="UP000522163">
    <property type="component" value="Unassembled WGS sequence"/>
</dbReference>
<proteinExistence type="predicted"/>
<comment type="caution">
    <text evidence="2">The sequence shown here is derived from an EMBL/GenBank/DDBJ whole genome shotgun (WGS) entry which is preliminary data.</text>
</comment>
<evidence type="ECO:0000313" key="3">
    <source>
        <dbReference type="EMBL" id="MBF1305910.1"/>
    </source>
</evidence>
<evidence type="ECO:0000259" key="1">
    <source>
        <dbReference type="Pfam" id="PF00381"/>
    </source>
</evidence>